<feature type="compositionally biased region" description="Basic and acidic residues" evidence="2">
    <location>
        <begin position="77"/>
        <end position="98"/>
    </location>
</feature>
<evidence type="ECO:0000313" key="5">
    <source>
        <dbReference type="EMBL" id="SMP50195.1"/>
    </source>
</evidence>
<evidence type="ECO:0000256" key="2">
    <source>
        <dbReference type="SAM" id="MobiDB-lite"/>
    </source>
</evidence>
<accession>A0ABY1PZ66</accession>
<dbReference type="PANTHER" id="PTHR44145">
    <property type="entry name" value="DNAJ HOMOLOG SUBFAMILY A MEMBER 3, MITOCHONDRIAL"/>
    <property type="match status" value="1"/>
</dbReference>
<feature type="region of interest" description="Disordered" evidence="2">
    <location>
        <begin position="77"/>
        <end position="103"/>
    </location>
</feature>
<comment type="caution">
    <text evidence="5">The sequence shown here is derived from an EMBL/GenBank/DDBJ whole genome shotgun (WGS) entry which is preliminary data.</text>
</comment>
<sequence>MPRIHTHYDNLKVTRNAPPEVIRAAYKTLCQKFHPDRNPGNENAQRTFLLIRTAYETLSDPEKRKVHDDWIAAMESADRSPDDMARETPKAGKAEKRSGQAGVQSLLARKKKRVVQCCFWLLIALLIVVGFFFN</sequence>
<dbReference type="EMBL" id="FXUL01000002">
    <property type="protein sequence ID" value="SMP50195.1"/>
    <property type="molecule type" value="Genomic_DNA"/>
</dbReference>
<feature type="transmembrane region" description="Helical" evidence="3">
    <location>
        <begin position="114"/>
        <end position="133"/>
    </location>
</feature>
<protein>
    <submittedName>
        <fullName evidence="5">DnaJ domain-containing protein</fullName>
    </submittedName>
</protein>
<dbReference type="PROSITE" id="PS50076">
    <property type="entry name" value="DNAJ_2"/>
    <property type="match status" value="1"/>
</dbReference>
<keyword evidence="1" id="KW-0143">Chaperone</keyword>
<feature type="domain" description="J" evidence="4">
    <location>
        <begin position="6"/>
        <end position="71"/>
    </location>
</feature>
<keyword evidence="6" id="KW-1185">Reference proteome</keyword>
<keyword evidence="3" id="KW-0472">Membrane</keyword>
<dbReference type="PANTHER" id="PTHR44145:SF3">
    <property type="entry name" value="DNAJ HOMOLOG SUBFAMILY A MEMBER 3, MITOCHONDRIAL"/>
    <property type="match status" value="1"/>
</dbReference>
<gene>
    <name evidence="5" type="ORF">SAMN06295970_102412</name>
</gene>
<organism evidence="5 6">
    <name type="scientific">Noviherbaspirillum suwonense</name>
    <dbReference type="NCBI Taxonomy" id="1224511"/>
    <lineage>
        <taxon>Bacteria</taxon>
        <taxon>Pseudomonadati</taxon>
        <taxon>Pseudomonadota</taxon>
        <taxon>Betaproteobacteria</taxon>
        <taxon>Burkholderiales</taxon>
        <taxon>Oxalobacteraceae</taxon>
        <taxon>Noviherbaspirillum</taxon>
    </lineage>
</organism>
<dbReference type="CDD" id="cd06257">
    <property type="entry name" value="DnaJ"/>
    <property type="match status" value="1"/>
</dbReference>
<dbReference type="SMART" id="SM00271">
    <property type="entry name" value="DnaJ"/>
    <property type="match status" value="1"/>
</dbReference>
<evidence type="ECO:0000259" key="4">
    <source>
        <dbReference type="PROSITE" id="PS50076"/>
    </source>
</evidence>
<evidence type="ECO:0000256" key="1">
    <source>
        <dbReference type="ARBA" id="ARBA00023186"/>
    </source>
</evidence>
<dbReference type="Pfam" id="PF00226">
    <property type="entry name" value="DnaJ"/>
    <property type="match status" value="1"/>
</dbReference>
<proteinExistence type="predicted"/>
<dbReference type="InterPro" id="IPR001623">
    <property type="entry name" value="DnaJ_domain"/>
</dbReference>
<dbReference type="InterPro" id="IPR051938">
    <property type="entry name" value="Apopto_cytoskel_mod"/>
</dbReference>
<keyword evidence="3" id="KW-0812">Transmembrane</keyword>
<reference evidence="5 6" key="1">
    <citation type="submission" date="2017-05" db="EMBL/GenBank/DDBJ databases">
        <authorList>
            <person name="Varghese N."/>
            <person name="Submissions S."/>
        </authorList>
    </citation>
    <scope>NUCLEOTIDE SEQUENCE [LARGE SCALE GENOMIC DNA]</scope>
    <source>
        <strain evidence="5 6">DSM 26001</strain>
    </source>
</reference>
<dbReference type="InterPro" id="IPR036869">
    <property type="entry name" value="J_dom_sf"/>
</dbReference>
<evidence type="ECO:0000313" key="6">
    <source>
        <dbReference type="Proteomes" id="UP001158049"/>
    </source>
</evidence>
<dbReference type="PRINTS" id="PR00625">
    <property type="entry name" value="JDOMAIN"/>
</dbReference>
<dbReference type="Gene3D" id="1.10.287.110">
    <property type="entry name" value="DnaJ domain"/>
    <property type="match status" value="1"/>
</dbReference>
<dbReference type="Proteomes" id="UP001158049">
    <property type="component" value="Unassembled WGS sequence"/>
</dbReference>
<evidence type="ECO:0000256" key="3">
    <source>
        <dbReference type="SAM" id="Phobius"/>
    </source>
</evidence>
<keyword evidence="3" id="KW-1133">Transmembrane helix</keyword>
<dbReference type="SUPFAM" id="SSF46565">
    <property type="entry name" value="Chaperone J-domain"/>
    <property type="match status" value="1"/>
</dbReference>
<name>A0ABY1PZ66_9BURK</name>